<evidence type="ECO:0000313" key="1">
    <source>
        <dbReference type="EMBL" id="NJX16110.1"/>
    </source>
</evidence>
<reference evidence="1 2" key="1">
    <citation type="submission" date="2020-03" db="EMBL/GenBank/DDBJ databases">
        <title>Tamlana sp. nov, isolated from XXX.</title>
        <authorList>
            <person name="Cao W.R."/>
        </authorList>
    </citation>
    <scope>NUCLEOTIDE SEQUENCE [LARGE SCALE GENOMIC DNA]</scope>
    <source>
        <strain evidence="1 2">HST1-43</strain>
    </source>
</reference>
<dbReference type="Proteomes" id="UP000760545">
    <property type="component" value="Unassembled WGS sequence"/>
</dbReference>
<dbReference type="RefSeq" id="WP_167918430.1">
    <property type="nucleotide sequence ID" value="NZ_JAAVJS010000015.1"/>
</dbReference>
<dbReference type="Pfam" id="PF20391">
    <property type="entry name" value="DUF6686"/>
    <property type="match status" value="1"/>
</dbReference>
<evidence type="ECO:0000313" key="2">
    <source>
        <dbReference type="Proteomes" id="UP000760545"/>
    </source>
</evidence>
<keyword evidence="2" id="KW-1185">Reference proteome</keyword>
<comment type="caution">
    <text evidence="1">The sequence shown here is derived from an EMBL/GenBank/DDBJ whole genome shotgun (WGS) entry which is preliminary data.</text>
</comment>
<gene>
    <name evidence="1" type="ORF">HC176_11495</name>
</gene>
<name>A0ABX1DCM3_9FLAO</name>
<dbReference type="InterPro" id="IPR046508">
    <property type="entry name" value="DUF6686"/>
</dbReference>
<accession>A0ABX1DCM3</accession>
<protein>
    <submittedName>
        <fullName evidence="1">Uncharacterized protein</fullName>
    </submittedName>
</protein>
<organism evidence="1 2">
    <name type="scientific">Tamlana crocina</name>
    <dbReference type="NCBI Taxonomy" id="393006"/>
    <lineage>
        <taxon>Bacteria</taxon>
        <taxon>Pseudomonadati</taxon>
        <taxon>Bacteroidota</taxon>
        <taxon>Flavobacteriia</taxon>
        <taxon>Flavobacteriales</taxon>
        <taxon>Flavobacteriaceae</taxon>
        <taxon>Tamlana</taxon>
    </lineage>
</organism>
<proteinExistence type="predicted"/>
<dbReference type="EMBL" id="JAAVJS010000015">
    <property type="protein sequence ID" value="NJX16110.1"/>
    <property type="molecule type" value="Genomic_DNA"/>
</dbReference>
<sequence length="115" mass="13895">MCQSIKTISKGKNGELSLCVNCKIYHLEFNNLYFEFDYRQYIQFKEYLKTIDAQFWECKYAKSTFKRKIPIPSVQPNLVLLFNRQEIEELKDLFFRRKGKSLLNVDDIDYQFVLN</sequence>